<keyword evidence="1" id="KW-0805">Transcription regulation</keyword>
<feature type="region of interest" description="Disordered" evidence="5">
    <location>
        <begin position="303"/>
        <end position="335"/>
    </location>
</feature>
<protein>
    <recommendedName>
        <fullName evidence="6">HMG box domain-containing protein</fullName>
    </recommendedName>
</protein>
<dbReference type="EMBL" id="KB456260">
    <property type="protein sequence ID" value="EMF17097.1"/>
    <property type="molecule type" value="Genomic_DNA"/>
</dbReference>
<accession>N1QLD6</accession>
<dbReference type="PROSITE" id="PS50118">
    <property type="entry name" value="HMG_BOX_2"/>
    <property type="match status" value="1"/>
</dbReference>
<evidence type="ECO:0000256" key="5">
    <source>
        <dbReference type="SAM" id="MobiDB-lite"/>
    </source>
</evidence>
<dbReference type="AlphaFoldDB" id="N1QLD6"/>
<feature type="region of interest" description="Disordered" evidence="5">
    <location>
        <begin position="271"/>
        <end position="291"/>
    </location>
</feature>
<dbReference type="Gene3D" id="1.10.30.10">
    <property type="entry name" value="High mobility group box domain"/>
    <property type="match status" value="1"/>
</dbReference>
<dbReference type="PANTHER" id="PTHR10270">
    <property type="entry name" value="SOX TRANSCRIPTION FACTOR"/>
    <property type="match status" value="1"/>
</dbReference>
<gene>
    <name evidence="7" type="ORF">SEPMUDRAFT_153151</name>
</gene>
<evidence type="ECO:0000256" key="4">
    <source>
        <dbReference type="PROSITE-ProRule" id="PRU00267"/>
    </source>
</evidence>
<keyword evidence="4" id="KW-0539">Nucleus</keyword>
<feature type="compositionally biased region" description="Polar residues" evidence="5">
    <location>
        <begin position="271"/>
        <end position="283"/>
    </location>
</feature>
<dbReference type="eggNOG" id="KOG0527">
    <property type="taxonomic scope" value="Eukaryota"/>
</dbReference>
<dbReference type="GO" id="GO:0005634">
    <property type="term" value="C:nucleus"/>
    <property type="evidence" value="ECO:0007669"/>
    <property type="project" value="UniProtKB-UniRule"/>
</dbReference>
<feature type="compositionally biased region" description="Basic and acidic residues" evidence="5">
    <location>
        <begin position="615"/>
        <end position="636"/>
    </location>
</feature>
<feature type="compositionally biased region" description="Low complexity" evidence="5">
    <location>
        <begin position="80"/>
        <end position="90"/>
    </location>
</feature>
<sequence length="792" mass="85796">MSASLHDLPLPLLPPHRQWNQPHQPVQTLHSANAPSHIVFTRQLWQRTMSGGSHPANDAVLNQSQAQDTRGSSHNITTGSSRRTSSSVSSRSRRRSSSPSGRDPTKTPLTPEESPPFSRTTRKRTAGIVEAEDKDLTLPNAYSAHPTCDGGEVHVCICQPEPKIPRPRNAFILYRQNQQAQVVAQNPGLANPEISKIIGEQWQNQAPEVKARWKALAEEEKVRHQQQYPSYRYQPKRSNRRGSVSSEPASGVEKARCHKCGGKSILAPSTPYTASNSPATANTPGPLATPVTRTLPVFRDLSLQSPAARRSGRFPSSTMSPNHHDERDDLGPLSPELKRRRYNNISEHSNPMTSRPPPPRYVTAPPPGVHVGPGTPFPFNQTPPSHPYPPAAAHARRESLPGLRGVVSSPGPMAPPPRPGPGYAQHRLSQGHVGAHDRSLTLPPLQTNSAGVAPGPMTSSGGVKSVKESIMSLDFWYKINVLGKVAPPTPVRKSAPRGPLVAIEGDNLEAVKTLANWLSNTLGKGEDLNVKQLDGPAVSCEGSKQQIMARYHRLAADWLLKSSSITESLMMGAISPTDSVMVDAPSTLPKAKGRAPIDENYDDSNDSEANTNRASPDRVAARAHGAEPSETDRYGDEAEQVEGGHSSSTRKASSSSKGSSAPNSSTKPVGIIANYSLHASNFFACHIPIESYAQYSPKDHWEWTATHWRGIISPDLTIYVKDSAVAESGKPTVEIMEPGSLFVVKRSKGEGKDTFDVEASTLRRLGFEVSEWVRGFGENALYGRLDGDTPGQ</sequence>
<dbReference type="CDD" id="cd01389">
    <property type="entry name" value="HMG-box_ROX1-like"/>
    <property type="match status" value="1"/>
</dbReference>
<dbReference type="FunFam" id="1.10.30.10:FF:000041">
    <property type="entry name" value="HMG box family protein"/>
    <property type="match status" value="1"/>
</dbReference>
<dbReference type="OMA" id="CAGPDVT"/>
<evidence type="ECO:0000259" key="6">
    <source>
        <dbReference type="PROSITE" id="PS50118"/>
    </source>
</evidence>
<dbReference type="HOGENOM" id="CLU_010453_0_1_1"/>
<dbReference type="PANTHER" id="PTHR10270:SF320">
    <property type="entry name" value="BOX TRANSCRIPTIONAL REGULATOR, PUTATIVE (AFU_ORTHOLOGUE AFUA_4G10820)-RELATED"/>
    <property type="match status" value="1"/>
</dbReference>
<feature type="region of interest" description="Disordered" evidence="5">
    <location>
        <begin position="224"/>
        <end position="255"/>
    </location>
</feature>
<feature type="DNA-binding region" description="HMG box" evidence="4">
    <location>
        <begin position="164"/>
        <end position="232"/>
    </location>
</feature>
<keyword evidence="2 4" id="KW-0238">DNA-binding</keyword>
<keyword evidence="3" id="KW-0804">Transcription</keyword>
<feature type="region of interest" description="Disordered" evidence="5">
    <location>
        <begin position="584"/>
        <end position="667"/>
    </location>
</feature>
<feature type="compositionally biased region" description="Polar residues" evidence="5">
    <location>
        <begin position="343"/>
        <end position="353"/>
    </location>
</feature>
<evidence type="ECO:0000313" key="7">
    <source>
        <dbReference type="EMBL" id="EMF17097.1"/>
    </source>
</evidence>
<dbReference type="InterPro" id="IPR036910">
    <property type="entry name" value="HMG_box_dom_sf"/>
</dbReference>
<keyword evidence="8" id="KW-1185">Reference proteome</keyword>
<name>N1QLD6_SPHMS</name>
<dbReference type="Proteomes" id="UP000016931">
    <property type="component" value="Unassembled WGS sequence"/>
</dbReference>
<feature type="compositionally biased region" description="Polar residues" evidence="5">
    <location>
        <begin position="64"/>
        <end position="79"/>
    </location>
</feature>
<evidence type="ECO:0000256" key="3">
    <source>
        <dbReference type="ARBA" id="ARBA00023163"/>
    </source>
</evidence>
<feature type="region of interest" description="Disordered" evidence="5">
    <location>
        <begin position="341"/>
        <end position="360"/>
    </location>
</feature>
<feature type="compositionally biased region" description="Low complexity" evidence="5">
    <location>
        <begin position="646"/>
        <end position="666"/>
    </location>
</feature>
<feature type="region of interest" description="Disordered" evidence="5">
    <location>
        <begin position="373"/>
        <end position="393"/>
    </location>
</feature>
<dbReference type="STRING" id="692275.N1QLD6"/>
<evidence type="ECO:0000256" key="1">
    <source>
        <dbReference type="ARBA" id="ARBA00023015"/>
    </source>
</evidence>
<feature type="region of interest" description="Disordered" evidence="5">
    <location>
        <begin position="64"/>
        <end position="125"/>
    </location>
</feature>
<feature type="region of interest" description="Disordered" evidence="5">
    <location>
        <begin position="1"/>
        <end position="25"/>
    </location>
</feature>
<proteinExistence type="predicted"/>
<dbReference type="GO" id="GO:0000122">
    <property type="term" value="P:negative regulation of transcription by RNA polymerase II"/>
    <property type="evidence" value="ECO:0007669"/>
    <property type="project" value="TreeGrafter"/>
</dbReference>
<dbReference type="InterPro" id="IPR009071">
    <property type="entry name" value="HMG_box_dom"/>
</dbReference>
<dbReference type="GeneID" id="27904640"/>
<dbReference type="GO" id="GO:0000978">
    <property type="term" value="F:RNA polymerase II cis-regulatory region sequence-specific DNA binding"/>
    <property type="evidence" value="ECO:0007669"/>
    <property type="project" value="TreeGrafter"/>
</dbReference>
<dbReference type="RefSeq" id="XP_016765218.1">
    <property type="nucleotide sequence ID" value="XM_016907503.1"/>
</dbReference>
<dbReference type="Pfam" id="PF00505">
    <property type="entry name" value="HMG_box"/>
    <property type="match status" value="1"/>
</dbReference>
<dbReference type="OrthoDB" id="6247875at2759"/>
<dbReference type="InterPro" id="IPR050140">
    <property type="entry name" value="SRY-related_HMG-box_TF-like"/>
</dbReference>
<organism evidence="7 8">
    <name type="scientific">Sphaerulina musiva (strain SO2202)</name>
    <name type="common">Poplar stem canker fungus</name>
    <name type="synonym">Septoria musiva</name>
    <dbReference type="NCBI Taxonomy" id="692275"/>
    <lineage>
        <taxon>Eukaryota</taxon>
        <taxon>Fungi</taxon>
        <taxon>Dikarya</taxon>
        <taxon>Ascomycota</taxon>
        <taxon>Pezizomycotina</taxon>
        <taxon>Dothideomycetes</taxon>
        <taxon>Dothideomycetidae</taxon>
        <taxon>Mycosphaerellales</taxon>
        <taxon>Mycosphaerellaceae</taxon>
        <taxon>Sphaerulina</taxon>
    </lineage>
</organism>
<evidence type="ECO:0000313" key="8">
    <source>
        <dbReference type="Proteomes" id="UP000016931"/>
    </source>
</evidence>
<evidence type="ECO:0000256" key="2">
    <source>
        <dbReference type="ARBA" id="ARBA00023125"/>
    </source>
</evidence>
<feature type="region of interest" description="Disordered" evidence="5">
    <location>
        <begin position="414"/>
        <end position="442"/>
    </location>
</feature>
<dbReference type="GO" id="GO:0030154">
    <property type="term" value="P:cell differentiation"/>
    <property type="evidence" value="ECO:0007669"/>
    <property type="project" value="TreeGrafter"/>
</dbReference>
<reference evidence="7 8" key="1">
    <citation type="journal article" date="2012" name="PLoS Pathog.">
        <title>Diverse lifestyles and strategies of plant pathogenesis encoded in the genomes of eighteen Dothideomycetes fungi.</title>
        <authorList>
            <person name="Ohm R.A."/>
            <person name="Feau N."/>
            <person name="Henrissat B."/>
            <person name="Schoch C.L."/>
            <person name="Horwitz B.A."/>
            <person name="Barry K.W."/>
            <person name="Condon B.J."/>
            <person name="Copeland A.C."/>
            <person name="Dhillon B."/>
            <person name="Glaser F."/>
            <person name="Hesse C.N."/>
            <person name="Kosti I."/>
            <person name="LaButti K."/>
            <person name="Lindquist E.A."/>
            <person name="Lucas S."/>
            <person name="Salamov A.A."/>
            <person name="Bradshaw R.E."/>
            <person name="Ciuffetti L."/>
            <person name="Hamelin R.C."/>
            <person name="Kema G.H.J."/>
            <person name="Lawrence C."/>
            <person name="Scott J.A."/>
            <person name="Spatafora J.W."/>
            <person name="Turgeon B.G."/>
            <person name="de Wit P.J.G.M."/>
            <person name="Zhong S."/>
            <person name="Goodwin S.B."/>
            <person name="Grigoriev I.V."/>
        </authorList>
    </citation>
    <scope>NUCLEOTIDE SEQUENCE [LARGE SCALE GENOMIC DNA]</scope>
    <source>
        <strain evidence="7 8">SO2202</strain>
    </source>
</reference>
<dbReference type="GO" id="GO:0001228">
    <property type="term" value="F:DNA-binding transcription activator activity, RNA polymerase II-specific"/>
    <property type="evidence" value="ECO:0007669"/>
    <property type="project" value="TreeGrafter"/>
</dbReference>
<dbReference type="SMART" id="SM00398">
    <property type="entry name" value="HMG"/>
    <property type="match status" value="1"/>
</dbReference>
<dbReference type="SUPFAM" id="SSF47095">
    <property type="entry name" value="HMG-box"/>
    <property type="match status" value="1"/>
</dbReference>
<feature type="domain" description="HMG box" evidence="6">
    <location>
        <begin position="164"/>
        <end position="232"/>
    </location>
</feature>